<dbReference type="EMBL" id="JBHRYD010000010">
    <property type="protein sequence ID" value="MFC3705608.1"/>
    <property type="molecule type" value="Genomic_DNA"/>
</dbReference>
<name>A0ABV7X2N6_9HYPH</name>
<accession>A0ABV7X2N6</accession>
<gene>
    <name evidence="2" type="ORF">ACFOOL_12665</name>
</gene>
<reference evidence="3" key="1">
    <citation type="journal article" date="2019" name="Int. J. Syst. Evol. Microbiol.">
        <title>The Global Catalogue of Microorganisms (GCM) 10K type strain sequencing project: providing services to taxonomists for standard genome sequencing and annotation.</title>
        <authorList>
            <consortium name="The Broad Institute Genomics Platform"/>
            <consortium name="The Broad Institute Genome Sequencing Center for Infectious Disease"/>
            <person name="Wu L."/>
            <person name="Ma J."/>
        </authorList>
    </citation>
    <scope>NUCLEOTIDE SEQUENCE [LARGE SCALE GENOMIC DNA]</scope>
    <source>
        <strain evidence="3">KCTC 42281</strain>
    </source>
</reference>
<keyword evidence="1" id="KW-0812">Transmembrane</keyword>
<keyword evidence="3" id="KW-1185">Reference proteome</keyword>
<evidence type="ECO:0000313" key="3">
    <source>
        <dbReference type="Proteomes" id="UP001595613"/>
    </source>
</evidence>
<evidence type="ECO:0000313" key="2">
    <source>
        <dbReference type="EMBL" id="MFC3705608.1"/>
    </source>
</evidence>
<evidence type="ECO:0000256" key="1">
    <source>
        <dbReference type="SAM" id="Phobius"/>
    </source>
</evidence>
<sequence>MPFSYLALLPKRYRHFFFNWIFTATIIRAAIGFAETKGVIAFPTYGGEAILVGTFVFAFILFVKAPSQSNDD</sequence>
<feature type="transmembrane region" description="Helical" evidence="1">
    <location>
        <begin position="16"/>
        <end position="34"/>
    </location>
</feature>
<protein>
    <submittedName>
        <fullName evidence="2">Uncharacterized protein</fullName>
    </submittedName>
</protein>
<proteinExistence type="predicted"/>
<comment type="caution">
    <text evidence="2">The sequence shown here is derived from an EMBL/GenBank/DDBJ whole genome shotgun (WGS) entry which is preliminary data.</text>
</comment>
<keyword evidence="1" id="KW-0472">Membrane</keyword>
<keyword evidence="1" id="KW-1133">Transmembrane helix</keyword>
<feature type="transmembrane region" description="Helical" evidence="1">
    <location>
        <begin position="40"/>
        <end position="63"/>
    </location>
</feature>
<dbReference type="RefSeq" id="WP_380097473.1">
    <property type="nucleotide sequence ID" value="NZ_JBHRYD010000010.1"/>
</dbReference>
<organism evidence="2 3">
    <name type="scientific">Devosia honganensis</name>
    <dbReference type="NCBI Taxonomy" id="1610527"/>
    <lineage>
        <taxon>Bacteria</taxon>
        <taxon>Pseudomonadati</taxon>
        <taxon>Pseudomonadota</taxon>
        <taxon>Alphaproteobacteria</taxon>
        <taxon>Hyphomicrobiales</taxon>
        <taxon>Devosiaceae</taxon>
        <taxon>Devosia</taxon>
    </lineage>
</organism>
<dbReference type="Proteomes" id="UP001595613">
    <property type="component" value="Unassembled WGS sequence"/>
</dbReference>